<name>A0AAV7UMZ9_PLEWA</name>
<dbReference type="Proteomes" id="UP001066276">
    <property type="component" value="Chromosome 3_1"/>
</dbReference>
<reference evidence="1" key="1">
    <citation type="journal article" date="2022" name="bioRxiv">
        <title>Sequencing and chromosome-scale assembly of the giantPleurodeles waltlgenome.</title>
        <authorList>
            <person name="Brown T."/>
            <person name="Elewa A."/>
            <person name="Iarovenko S."/>
            <person name="Subramanian E."/>
            <person name="Araus A.J."/>
            <person name="Petzold A."/>
            <person name="Susuki M."/>
            <person name="Suzuki K.-i.T."/>
            <person name="Hayashi T."/>
            <person name="Toyoda A."/>
            <person name="Oliveira C."/>
            <person name="Osipova E."/>
            <person name="Leigh N.D."/>
            <person name="Simon A."/>
            <person name="Yun M.H."/>
        </authorList>
    </citation>
    <scope>NUCLEOTIDE SEQUENCE</scope>
    <source>
        <strain evidence="1">20211129_DDA</strain>
        <tissue evidence="1">Liver</tissue>
    </source>
</reference>
<organism evidence="1 2">
    <name type="scientific">Pleurodeles waltl</name>
    <name type="common">Iberian ribbed newt</name>
    <dbReference type="NCBI Taxonomy" id="8319"/>
    <lineage>
        <taxon>Eukaryota</taxon>
        <taxon>Metazoa</taxon>
        <taxon>Chordata</taxon>
        <taxon>Craniata</taxon>
        <taxon>Vertebrata</taxon>
        <taxon>Euteleostomi</taxon>
        <taxon>Amphibia</taxon>
        <taxon>Batrachia</taxon>
        <taxon>Caudata</taxon>
        <taxon>Salamandroidea</taxon>
        <taxon>Salamandridae</taxon>
        <taxon>Pleurodelinae</taxon>
        <taxon>Pleurodeles</taxon>
    </lineage>
</organism>
<proteinExistence type="predicted"/>
<comment type="caution">
    <text evidence="1">The sequence shown here is derived from an EMBL/GenBank/DDBJ whole genome shotgun (WGS) entry which is preliminary data.</text>
</comment>
<accession>A0AAV7UMZ9</accession>
<sequence>MYLDLNNTLLHLICKITKASGTNIEDDAKVVPIDYLIATMFNQVDINLGNRLVTQTGLFYKDAEAHFEDTALDGANAGFTKRPSFAAGSRQFDLLGCIHSDLFFQDKFLINGIDLQIKLNRNKDSFCLISSDAEQ</sequence>
<dbReference type="EMBL" id="JANPWB010000005">
    <property type="protein sequence ID" value="KAJ1190387.1"/>
    <property type="molecule type" value="Genomic_DNA"/>
</dbReference>
<gene>
    <name evidence="1" type="ORF">NDU88_007125</name>
</gene>
<evidence type="ECO:0000313" key="2">
    <source>
        <dbReference type="Proteomes" id="UP001066276"/>
    </source>
</evidence>
<evidence type="ECO:0000313" key="1">
    <source>
        <dbReference type="EMBL" id="KAJ1190387.1"/>
    </source>
</evidence>
<dbReference type="AlphaFoldDB" id="A0AAV7UMZ9"/>
<protein>
    <submittedName>
        <fullName evidence="1">Uncharacterized protein</fullName>
    </submittedName>
</protein>
<keyword evidence="2" id="KW-1185">Reference proteome</keyword>